<dbReference type="Pfam" id="PF10105">
    <property type="entry name" value="DUF2344"/>
    <property type="match status" value="1"/>
</dbReference>
<evidence type="ECO:0000313" key="3">
    <source>
        <dbReference type="EMBL" id="MBE5024727.1"/>
    </source>
</evidence>
<comment type="caution">
    <text evidence="3">The sequence shown here is derived from an EMBL/GenBank/DDBJ whole genome shotgun (WGS) entry which is preliminary data.</text>
</comment>
<protein>
    <submittedName>
        <fullName evidence="3">DUF2344 domain-containing protein</fullName>
    </submittedName>
</protein>
<dbReference type="NCBIfam" id="TIGR03936">
    <property type="entry name" value="sam_1_link_chp"/>
    <property type="match status" value="1"/>
</dbReference>
<dbReference type="EMBL" id="JADCJZ010000003">
    <property type="protein sequence ID" value="MBE5024727.1"/>
    <property type="molecule type" value="Genomic_DNA"/>
</dbReference>
<feature type="domain" description="DUF2344" evidence="2">
    <location>
        <begin position="24"/>
        <end position="207"/>
    </location>
</feature>
<gene>
    <name evidence="3" type="ORF">INF26_07690</name>
</gene>
<accession>A0ABR9QUH2</accession>
<dbReference type="RefSeq" id="WP_193530362.1">
    <property type="nucleotide sequence ID" value="NZ_JADCJZ010000003.1"/>
</dbReference>
<keyword evidence="4" id="KW-1185">Reference proteome</keyword>
<dbReference type="Proteomes" id="UP001194273">
    <property type="component" value="Unassembled WGS sequence"/>
</dbReference>
<name>A0ABR9QUH2_9ACTN</name>
<evidence type="ECO:0000259" key="2">
    <source>
        <dbReference type="Pfam" id="PF10105"/>
    </source>
</evidence>
<evidence type="ECO:0000313" key="4">
    <source>
        <dbReference type="Proteomes" id="UP001194273"/>
    </source>
</evidence>
<evidence type="ECO:0000256" key="1">
    <source>
        <dbReference type="SAM" id="MobiDB-lite"/>
    </source>
</evidence>
<sequence length="257" mass="28259">MSRPQRQPVSERPQDLPTKAELARLRVAYAKDRRLAYLGHLDLISTVERCVRRSGLPFSIGNGFARRMRIQFSSALPVGASSACELFDLRLTRRVDADEALAALRAATPPALAPYRAAYVDGRLPALEAWLDRAQWSLELGPACPADELSDAIESVWRRGEVRYLRGEKEKVVDLSRTLLGFQVGEGDEGLTVALDTRSGAGGALRPQVLLDAAFSEMGRPASDAPRVRRLRQGHEESGRIVEPFGPFDTEARAPLS</sequence>
<feature type="region of interest" description="Disordered" evidence="1">
    <location>
        <begin position="222"/>
        <end position="257"/>
    </location>
</feature>
<reference evidence="3 4" key="1">
    <citation type="submission" date="2020-10" db="EMBL/GenBank/DDBJ databases">
        <title>ChiBAC.</title>
        <authorList>
            <person name="Zenner C."/>
            <person name="Hitch T.C.A."/>
            <person name="Clavel T."/>
        </authorList>
    </citation>
    <scope>NUCLEOTIDE SEQUENCE [LARGE SCALE GENOMIC DNA]</scope>
    <source>
        <strain evidence="3 4">DSM 107455</strain>
    </source>
</reference>
<dbReference type="InterPro" id="IPR018768">
    <property type="entry name" value="DUF2344"/>
</dbReference>
<proteinExistence type="predicted"/>
<organism evidence="3 4">
    <name type="scientific">Thermophilibacter gallinarum</name>
    <dbReference type="NCBI Taxonomy" id="2779357"/>
    <lineage>
        <taxon>Bacteria</taxon>
        <taxon>Bacillati</taxon>
        <taxon>Actinomycetota</taxon>
        <taxon>Coriobacteriia</taxon>
        <taxon>Coriobacteriales</taxon>
        <taxon>Atopobiaceae</taxon>
        <taxon>Thermophilibacter</taxon>
    </lineage>
</organism>